<dbReference type="EMBL" id="LATX01002303">
    <property type="protein sequence ID" value="KTB31592.1"/>
    <property type="molecule type" value="Genomic_DNA"/>
</dbReference>
<proteinExistence type="predicted"/>
<name>A0A0W0F5M5_MONRR</name>
<comment type="caution">
    <text evidence="1">The sequence shown here is derived from an EMBL/GenBank/DDBJ whole genome shotgun (WGS) entry which is preliminary data.</text>
</comment>
<accession>A0A0W0F5M5</accession>
<evidence type="ECO:0000313" key="1">
    <source>
        <dbReference type="EMBL" id="KTB31592.1"/>
    </source>
</evidence>
<protein>
    <submittedName>
        <fullName evidence="1">Uncharacterized protein</fullName>
    </submittedName>
</protein>
<evidence type="ECO:0000313" key="2">
    <source>
        <dbReference type="Proteomes" id="UP000054988"/>
    </source>
</evidence>
<dbReference type="InterPro" id="IPR032675">
    <property type="entry name" value="LRR_dom_sf"/>
</dbReference>
<dbReference type="AlphaFoldDB" id="A0A0W0F5M5"/>
<organism evidence="1 2">
    <name type="scientific">Moniliophthora roreri</name>
    <name type="common">Frosty pod rot fungus</name>
    <name type="synonym">Monilia roreri</name>
    <dbReference type="NCBI Taxonomy" id="221103"/>
    <lineage>
        <taxon>Eukaryota</taxon>
        <taxon>Fungi</taxon>
        <taxon>Dikarya</taxon>
        <taxon>Basidiomycota</taxon>
        <taxon>Agaricomycotina</taxon>
        <taxon>Agaricomycetes</taxon>
        <taxon>Agaricomycetidae</taxon>
        <taxon>Agaricales</taxon>
        <taxon>Marasmiineae</taxon>
        <taxon>Marasmiaceae</taxon>
        <taxon>Moniliophthora</taxon>
    </lineage>
</organism>
<reference evidence="1 2" key="1">
    <citation type="submission" date="2015-12" db="EMBL/GenBank/DDBJ databases">
        <title>Draft genome sequence of Moniliophthora roreri, the causal agent of frosty pod rot of cacao.</title>
        <authorList>
            <person name="Aime M.C."/>
            <person name="Diaz-Valderrama J.R."/>
            <person name="Kijpornyongpan T."/>
            <person name="Phillips-Mora W."/>
        </authorList>
    </citation>
    <scope>NUCLEOTIDE SEQUENCE [LARGE SCALE GENOMIC DNA]</scope>
    <source>
        <strain evidence="1 2">MCA 2952</strain>
    </source>
</reference>
<dbReference type="eggNOG" id="ENOG502SYA8">
    <property type="taxonomic scope" value="Eukaryota"/>
</dbReference>
<gene>
    <name evidence="1" type="ORF">WG66_15776</name>
</gene>
<dbReference type="Gene3D" id="3.80.10.10">
    <property type="entry name" value="Ribonuclease Inhibitor"/>
    <property type="match status" value="1"/>
</dbReference>
<dbReference type="Proteomes" id="UP000054988">
    <property type="component" value="Unassembled WGS sequence"/>
</dbReference>
<sequence>MVKRSESLHTISGLQKFPVELLAHIFEDVIEADCSGFCKFSKFAAVWALSQTCRKWREVAITTPTLWNVILTDTFLYKEFHASGVIQVLRLFLERSRPLPVSWHIVFGEDSDAPEKSFEGNAEIFSLLLSHSSRWRHVQIDSFDGGHIVKRLCEIKELTSLHSLVITGSIHRNHHLSPSDPVVKAGVLAIARNLVEASLLCGFDGYGFDLVPSPKLCLPWTRLKELTFTAEALQDFLAIAASLTSVEYLRIVCYFHSTASTATTSRPQLVLPKVHSLDLSEEYESILEVMAHLTLPKLEDLRIQPDASSAISSREMTELLPSIVRLQERSVSVGGTGIRVLRVIARTFSARQAPELSRVLGEVEELHLFHFDNEGECIDDTKVLKNFKKNMFPRLRSLHILLPYANPRNFTFLPVLIDVVKARRPPLRAGARTRSNIGPTLAYIEQLSLNIESSSAPTYIRVVKSTALFEKLLRYADRGLDLCGGHLEKGRWVSDYRDTHWSEMKEKRRIQRFRLGPYIEKGTDEVRDEDVEL</sequence>